<feature type="signal peptide" evidence="1">
    <location>
        <begin position="1"/>
        <end position="18"/>
    </location>
</feature>
<dbReference type="EMBL" id="FMVJ01000015">
    <property type="protein sequence ID" value="SCZ08609.1"/>
    <property type="molecule type" value="Genomic_DNA"/>
</dbReference>
<dbReference type="AlphaFoldDB" id="A0A1G5L8X4"/>
<evidence type="ECO:0000313" key="3">
    <source>
        <dbReference type="Proteomes" id="UP000199569"/>
    </source>
</evidence>
<evidence type="ECO:0000313" key="2">
    <source>
        <dbReference type="EMBL" id="SCZ08609.1"/>
    </source>
</evidence>
<name>A0A1G5L8X4_9HYPH</name>
<gene>
    <name evidence="2" type="ORF">SAMN02927923_03971</name>
</gene>
<dbReference type="Proteomes" id="UP000199569">
    <property type="component" value="Unassembled WGS sequence"/>
</dbReference>
<reference evidence="2 3" key="1">
    <citation type="submission" date="2016-10" db="EMBL/GenBank/DDBJ databases">
        <authorList>
            <person name="de Groot N.N."/>
        </authorList>
    </citation>
    <scope>NUCLEOTIDE SEQUENCE [LARGE SCALE GENOMIC DNA]</scope>
    <source>
        <strain evidence="2 3">CGMCC 1.7666</strain>
    </source>
</reference>
<sequence>MRSALFISMLALASPAGAEPFGAPPSRYAETVNPALQGIGTDLRIRQASCVDGTRCRFAARLVDIEVVGPADRPGTERIQVTATFRQGDDAAATRLLDDILTVVGATMVAYDPGMAAERRGEALLELGEAALSVGEAHLDSTDVHYALSFDDVSGRLEIIAATLRASHGCGKDGTKPGATC</sequence>
<feature type="chain" id="PRO_5011643096" evidence="1">
    <location>
        <begin position="19"/>
        <end position="181"/>
    </location>
</feature>
<proteinExistence type="predicted"/>
<protein>
    <submittedName>
        <fullName evidence="2">Uncharacterized protein</fullName>
    </submittedName>
</protein>
<keyword evidence="1" id="KW-0732">Signal</keyword>
<evidence type="ECO:0000256" key="1">
    <source>
        <dbReference type="SAM" id="SignalP"/>
    </source>
</evidence>
<dbReference type="STRING" id="549386.SAMN02927923_03971"/>
<dbReference type="OrthoDB" id="10008318at2"/>
<organism evidence="2 3">
    <name type="scientific">Microvirga guangxiensis</name>
    <dbReference type="NCBI Taxonomy" id="549386"/>
    <lineage>
        <taxon>Bacteria</taxon>
        <taxon>Pseudomonadati</taxon>
        <taxon>Pseudomonadota</taxon>
        <taxon>Alphaproteobacteria</taxon>
        <taxon>Hyphomicrobiales</taxon>
        <taxon>Methylobacteriaceae</taxon>
        <taxon>Microvirga</taxon>
    </lineage>
</organism>
<dbReference type="RefSeq" id="WP_091138538.1">
    <property type="nucleotide sequence ID" value="NZ_FMVJ01000015.1"/>
</dbReference>
<accession>A0A1G5L8X4</accession>
<keyword evidence="3" id="KW-1185">Reference proteome</keyword>